<dbReference type="InterPro" id="IPR002931">
    <property type="entry name" value="Transglutaminase-like"/>
</dbReference>
<feature type="region of interest" description="Disordered" evidence="1">
    <location>
        <begin position="534"/>
        <end position="590"/>
    </location>
</feature>
<feature type="transmembrane region" description="Helical" evidence="2">
    <location>
        <begin position="164"/>
        <end position="194"/>
    </location>
</feature>
<protein>
    <submittedName>
        <fullName evidence="4">Transglutaminase-like superfamily protein</fullName>
    </submittedName>
</protein>
<gene>
    <name evidence="4" type="ORF">SAMN04489860_1982</name>
</gene>
<dbReference type="OrthoDB" id="9804023at2"/>
<feature type="compositionally biased region" description="Basic and acidic residues" evidence="1">
    <location>
        <begin position="730"/>
        <end position="746"/>
    </location>
</feature>
<feature type="transmembrane region" description="Helical" evidence="2">
    <location>
        <begin position="68"/>
        <end position="87"/>
    </location>
</feature>
<feature type="transmembrane region" description="Helical" evidence="2">
    <location>
        <begin position="34"/>
        <end position="56"/>
    </location>
</feature>
<dbReference type="Pfam" id="PF11992">
    <property type="entry name" value="TgpA_N"/>
    <property type="match status" value="1"/>
</dbReference>
<dbReference type="STRING" id="545619.SAMN04489860_1982"/>
<keyword evidence="2" id="KW-1133">Transmembrane helix</keyword>
<keyword evidence="5" id="KW-1185">Reference proteome</keyword>
<organism evidence="4 5">
    <name type="scientific">Paraoerskovia marina</name>
    <dbReference type="NCBI Taxonomy" id="545619"/>
    <lineage>
        <taxon>Bacteria</taxon>
        <taxon>Bacillati</taxon>
        <taxon>Actinomycetota</taxon>
        <taxon>Actinomycetes</taxon>
        <taxon>Micrococcales</taxon>
        <taxon>Cellulomonadaceae</taxon>
        <taxon>Paraoerskovia</taxon>
    </lineage>
</organism>
<dbReference type="InterPro" id="IPR038765">
    <property type="entry name" value="Papain-like_cys_pep_sf"/>
</dbReference>
<dbReference type="Pfam" id="PF01841">
    <property type="entry name" value="Transglut_core"/>
    <property type="match status" value="1"/>
</dbReference>
<proteinExistence type="predicted"/>
<dbReference type="SMART" id="SM00460">
    <property type="entry name" value="TGc"/>
    <property type="match status" value="1"/>
</dbReference>
<dbReference type="SUPFAM" id="SSF54001">
    <property type="entry name" value="Cysteine proteinases"/>
    <property type="match status" value="1"/>
</dbReference>
<name>A0A1H1TRT8_9CELL</name>
<evidence type="ECO:0000256" key="1">
    <source>
        <dbReference type="SAM" id="MobiDB-lite"/>
    </source>
</evidence>
<accession>A0A1H1TRT8</accession>
<dbReference type="InterPro" id="IPR052901">
    <property type="entry name" value="Bact_TGase-like"/>
</dbReference>
<evidence type="ECO:0000256" key="2">
    <source>
        <dbReference type="SAM" id="Phobius"/>
    </source>
</evidence>
<dbReference type="PANTHER" id="PTHR42736">
    <property type="entry name" value="PROTEIN-GLUTAMINE GAMMA-GLUTAMYLTRANSFERASE"/>
    <property type="match status" value="1"/>
</dbReference>
<evidence type="ECO:0000313" key="4">
    <source>
        <dbReference type="EMBL" id="SDS62927.1"/>
    </source>
</evidence>
<dbReference type="EMBL" id="LT629776">
    <property type="protein sequence ID" value="SDS62927.1"/>
    <property type="molecule type" value="Genomic_DNA"/>
</dbReference>
<feature type="compositionally biased region" description="Low complexity" evidence="1">
    <location>
        <begin position="558"/>
        <end position="579"/>
    </location>
</feature>
<dbReference type="InterPro" id="IPR021878">
    <property type="entry name" value="TgpA_N"/>
</dbReference>
<reference evidence="4 5" key="1">
    <citation type="submission" date="2016-10" db="EMBL/GenBank/DDBJ databases">
        <authorList>
            <person name="de Groot N.N."/>
        </authorList>
    </citation>
    <scope>NUCLEOTIDE SEQUENCE [LARGE SCALE GENOMIC DNA]</scope>
    <source>
        <strain evidence="4 5">DSM 22126</strain>
    </source>
</reference>
<feature type="compositionally biased region" description="Low complexity" evidence="1">
    <location>
        <begin position="535"/>
        <end position="546"/>
    </location>
</feature>
<dbReference type="Proteomes" id="UP000185663">
    <property type="component" value="Chromosome I"/>
</dbReference>
<dbReference type="eggNOG" id="COG1305">
    <property type="taxonomic scope" value="Bacteria"/>
</dbReference>
<dbReference type="RefSeq" id="WP_083372402.1">
    <property type="nucleotide sequence ID" value="NZ_LT629776.1"/>
</dbReference>
<evidence type="ECO:0000313" key="5">
    <source>
        <dbReference type="Proteomes" id="UP000185663"/>
    </source>
</evidence>
<keyword evidence="2" id="KW-0812">Transmembrane</keyword>
<evidence type="ECO:0000259" key="3">
    <source>
        <dbReference type="SMART" id="SM00460"/>
    </source>
</evidence>
<feature type="transmembrane region" description="Helical" evidence="2">
    <location>
        <begin position="132"/>
        <end position="152"/>
    </location>
</feature>
<feature type="domain" description="Transglutaminase-like" evidence="3">
    <location>
        <begin position="467"/>
        <end position="537"/>
    </location>
</feature>
<feature type="transmembrane region" description="Helical" evidence="2">
    <location>
        <begin position="604"/>
        <end position="622"/>
    </location>
</feature>
<dbReference type="Gene3D" id="3.10.620.30">
    <property type="match status" value="1"/>
</dbReference>
<sequence>MRGPAGQVVATVLVVIATLASVHALGSIIEPGAWTGSATRITLLSAAAVVLTRALLSRQAPRQALRWPLLPSVVGGLVALWLVLGTYGGRAQGFDPVVGLGNFGRLADQLRAAAETVNSEVAPVVPTTPVELVAVLGAVACFLVADLLAVGLRLPAMTVLPLLALWIPALVIDGDIGAAPVALTIAPLLALLAIDPHATPQDGAAQTVQSTTTLATTAAVTAGALVLGGIASGVGPLAPRSWSDAFASQGSAVRLSDDLDMRRNLDERSDQVVLTYSGENARSLGPLRVYTASAFDGVRWLRSDSSSGDLFTAEEQLWPERVGATEEPASVSITLDSYRDSLLPIPVEPRSVDVDGEWRYAATQDEIRATTSSREGMSYAVTTDPRVLSPETLRGSNGPLAVDNRYLDVPESAHHADITELARNVTGSADDPYDQAMALQTWFRDSENFTYTTDVADAVTGDAVWDFLQDRNGYCVQFATSMTVMARTLGIPARLGVGFLAGDRTSGNTYVVTGEKSHAWPELYFPGTGWVRFEPTPATQTGPTPGYADPLLDRTGSAPVVETESEPTPTTSDESTSAPRTDDREVTTTTTVATTTTSTMPRRVGAGFLLVAAGFALLLFLARGRQGTDEKVQTLDSEWERLRRQLELRGFVWSPSTTPHGLPGAVDAYLDQLGVGADSRAAVADDLTVVSTVVERERYAPRDDASAGNPATVADVSERVDRLTAAVDRGISDPRRADDPNGLRVG</sequence>
<dbReference type="PANTHER" id="PTHR42736:SF1">
    <property type="entry name" value="PROTEIN-GLUTAMINE GAMMA-GLUTAMYLTRANSFERASE"/>
    <property type="match status" value="1"/>
</dbReference>
<feature type="region of interest" description="Disordered" evidence="1">
    <location>
        <begin position="725"/>
        <end position="746"/>
    </location>
</feature>
<dbReference type="AlphaFoldDB" id="A0A1H1TRT8"/>
<keyword evidence="2" id="KW-0472">Membrane</keyword>